<evidence type="ECO:0000256" key="5">
    <source>
        <dbReference type="ARBA" id="ARBA00022723"/>
    </source>
</evidence>
<evidence type="ECO:0000256" key="4">
    <source>
        <dbReference type="ARBA" id="ARBA00022722"/>
    </source>
</evidence>
<organism evidence="9 10">
    <name type="scientific">Phytophthora megakarya</name>
    <dbReference type="NCBI Taxonomy" id="4795"/>
    <lineage>
        <taxon>Eukaryota</taxon>
        <taxon>Sar</taxon>
        <taxon>Stramenopiles</taxon>
        <taxon>Oomycota</taxon>
        <taxon>Peronosporomycetes</taxon>
        <taxon>Peronosporales</taxon>
        <taxon>Peronosporaceae</taxon>
        <taxon>Phytophthora</taxon>
    </lineage>
</organism>
<protein>
    <recommendedName>
        <fullName evidence="8">DDE Tnp4 domain-containing protein</fullName>
    </recommendedName>
</protein>
<dbReference type="GO" id="GO:0046872">
    <property type="term" value="F:metal ion binding"/>
    <property type="evidence" value="ECO:0007669"/>
    <property type="project" value="UniProtKB-KW"/>
</dbReference>
<dbReference type="PANTHER" id="PTHR22930:SF85">
    <property type="entry name" value="GH03217P-RELATED"/>
    <property type="match status" value="1"/>
</dbReference>
<keyword evidence="6" id="KW-0378">Hydrolase</keyword>
<dbReference type="EMBL" id="NBNE01004869">
    <property type="protein sequence ID" value="OWZ04612.1"/>
    <property type="molecule type" value="Genomic_DNA"/>
</dbReference>
<evidence type="ECO:0000313" key="9">
    <source>
        <dbReference type="EMBL" id="OWZ04612.1"/>
    </source>
</evidence>
<dbReference type="OrthoDB" id="2502344at2759"/>
<dbReference type="InterPro" id="IPR045249">
    <property type="entry name" value="HARBI1-like"/>
</dbReference>
<reference evidence="10" key="1">
    <citation type="submission" date="2017-03" db="EMBL/GenBank/DDBJ databases">
        <title>Phytopthora megakarya and P. palmivora, two closely related causual agents of cacao black pod achieved similar genome size and gene model numbers by different mechanisms.</title>
        <authorList>
            <person name="Ali S."/>
            <person name="Shao J."/>
            <person name="Larry D.J."/>
            <person name="Kronmiller B."/>
            <person name="Shen D."/>
            <person name="Strem M.D."/>
            <person name="Melnick R.L."/>
            <person name="Guiltinan M.J."/>
            <person name="Tyler B.M."/>
            <person name="Meinhardt L.W."/>
            <person name="Bailey B.A."/>
        </authorList>
    </citation>
    <scope>NUCLEOTIDE SEQUENCE [LARGE SCALE GENOMIC DNA]</scope>
    <source>
        <strain evidence="10">zdho120</strain>
    </source>
</reference>
<evidence type="ECO:0000256" key="7">
    <source>
        <dbReference type="ARBA" id="ARBA00023242"/>
    </source>
</evidence>
<sequence length="285" mass="32130">MFLAVATSRYLYDRIGAPHRGDIFEELMAYTELDFRQLARVSKSSFAALHDYIYDCEEFHSKDPNARRKQRSVSLQLAVGLARLGENGNGASVGEFHRRLKIATGSVVIYTARVVSALNKVRSKWISWPSRARRHEISAVMAAEGFPGCVGFIDGTTLPLSQRPAVDGSSYWDRKKIYSVSMQVVCDSDKRITAVHCGCPGSCADSNVFKRMSLYRESVKYFDDSEYLLTDSAYPLLQNVLPAYKSPFTPDNGEFNNYLAMSRVRNEHAIGILKGRWSSLRELRN</sequence>
<gene>
    <name evidence="9" type="ORF">PHMEG_00023454</name>
</gene>
<dbReference type="STRING" id="4795.A0A225VH16"/>
<evidence type="ECO:0000313" key="10">
    <source>
        <dbReference type="Proteomes" id="UP000198211"/>
    </source>
</evidence>
<name>A0A225VH16_9STRA</name>
<dbReference type="Proteomes" id="UP000198211">
    <property type="component" value="Unassembled WGS sequence"/>
</dbReference>
<comment type="similarity">
    <text evidence="3">Belongs to the HARBI1 family.</text>
</comment>
<evidence type="ECO:0000256" key="6">
    <source>
        <dbReference type="ARBA" id="ARBA00022801"/>
    </source>
</evidence>
<evidence type="ECO:0000256" key="1">
    <source>
        <dbReference type="ARBA" id="ARBA00001968"/>
    </source>
</evidence>
<keyword evidence="7" id="KW-0539">Nucleus</keyword>
<evidence type="ECO:0000259" key="8">
    <source>
        <dbReference type="Pfam" id="PF13359"/>
    </source>
</evidence>
<proteinExistence type="inferred from homology"/>
<keyword evidence="10" id="KW-1185">Reference proteome</keyword>
<dbReference type="GO" id="GO:0016787">
    <property type="term" value="F:hydrolase activity"/>
    <property type="evidence" value="ECO:0007669"/>
    <property type="project" value="UniProtKB-KW"/>
</dbReference>
<comment type="subcellular location">
    <subcellularLocation>
        <location evidence="2">Nucleus</location>
    </subcellularLocation>
</comment>
<dbReference type="GO" id="GO:0004518">
    <property type="term" value="F:nuclease activity"/>
    <property type="evidence" value="ECO:0007669"/>
    <property type="project" value="UniProtKB-KW"/>
</dbReference>
<dbReference type="AlphaFoldDB" id="A0A225VH16"/>
<feature type="domain" description="DDE Tnp4" evidence="8">
    <location>
        <begin position="153"/>
        <end position="281"/>
    </location>
</feature>
<comment type="caution">
    <text evidence="9">The sequence shown here is derived from an EMBL/GenBank/DDBJ whole genome shotgun (WGS) entry which is preliminary data.</text>
</comment>
<keyword evidence="5" id="KW-0479">Metal-binding</keyword>
<accession>A0A225VH16</accession>
<comment type="cofactor">
    <cofactor evidence="1">
        <name>a divalent metal cation</name>
        <dbReference type="ChEBI" id="CHEBI:60240"/>
    </cofactor>
</comment>
<keyword evidence="4" id="KW-0540">Nuclease</keyword>
<dbReference type="PANTHER" id="PTHR22930">
    <property type="match status" value="1"/>
</dbReference>
<dbReference type="InterPro" id="IPR027806">
    <property type="entry name" value="HARBI1_dom"/>
</dbReference>
<evidence type="ECO:0000256" key="3">
    <source>
        <dbReference type="ARBA" id="ARBA00006958"/>
    </source>
</evidence>
<dbReference type="Pfam" id="PF13359">
    <property type="entry name" value="DDE_Tnp_4"/>
    <property type="match status" value="1"/>
</dbReference>
<evidence type="ECO:0000256" key="2">
    <source>
        <dbReference type="ARBA" id="ARBA00004123"/>
    </source>
</evidence>
<dbReference type="GO" id="GO:0005634">
    <property type="term" value="C:nucleus"/>
    <property type="evidence" value="ECO:0007669"/>
    <property type="project" value="UniProtKB-SubCell"/>
</dbReference>